<feature type="domain" description="Alpha-D-phosphohexomutase alpha/beta/alpha" evidence="10">
    <location>
        <begin position="263"/>
        <end position="381"/>
    </location>
</feature>
<evidence type="ECO:0000313" key="12">
    <source>
        <dbReference type="Proteomes" id="UP000076066"/>
    </source>
</evidence>
<evidence type="ECO:0000256" key="4">
    <source>
        <dbReference type="ARBA" id="ARBA00022723"/>
    </source>
</evidence>
<accession>A0A143DFK0</accession>
<dbReference type="InterPro" id="IPR005845">
    <property type="entry name" value="A-D-PHexomutase_a/b/a-II"/>
</dbReference>
<evidence type="ECO:0000259" key="7">
    <source>
        <dbReference type="Pfam" id="PF00408"/>
    </source>
</evidence>
<dbReference type="CDD" id="cd03088">
    <property type="entry name" value="ManB"/>
    <property type="match status" value="1"/>
</dbReference>
<evidence type="ECO:0000256" key="1">
    <source>
        <dbReference type="ARBA" id="ARBA00001946"/>
    </source>
</evidence>
<feature type="domain" description="Alpha-D-phosphohexomutase alpha/beta/alpha" evidence="9">
    <location>
        <begin position="161"/>
        <end position="258"/>
    </location>
</feature>
<evidence type="ECO:0000256" key="2">
    <source>
        <dbReference type="ARBA" id="ARBA00010231"/>
    </source>
</evidence>
<evidence type="ECO:0000256" key="3">
    <source>
        <dbReference type="ARBA" id="ARBA00022553"/>
    </source>
</evidence>
<evidence type="ECO:0000313" key="11">
    <source>
        <dbReference type="EMBL" id="AMW35487.1"/>
    </source>
</evidence>
<dbReference type="AlphaFoldDB" id="A0A143DFK0"/>
<reference evidence="11 12" key="1">
    <citation type="submission" date="2016-02" db="EMBL/GenBank/DDBJ databases">
        <title>Complete Genome of H5569, the type strain of the newly described species Haematospirillium jordaniae.</title>
        <authorList>
            <person name="Nicholson A.C."/>
            <person name="Humrighouse B.W."/>
            <person name="Loparov V."/>
            <person name="McQuiston J.R."/>
        </authorList>
    </citation>
    <scope>NUCLEOTIDE SEQUENCE [LARGE SCALE GENOMIC DNA]</scope>
    <source>
        <strain evidence="11 12">H5569</strain>
    </source>
</reference>
<dbReference type="STRING" id="1549855.AY555_02135"/>
<dbReference type="Pfam" id="PF02880">
    <property type="entry name" value="PGM_PMM_III"/>
    <property type="match status" value="1"/>
</dbReference>
<dbReference type="InterPro" id="IPR036900">
    <property type="entry name" value="A-D-PHexomutase_C_sf"/>
</dbReference>
<keyword evidence="4" id="KW-0479">Metal-binding</keyword>
<keyword evidence="3" id="KW-0597">Phosphoprotein</keyword>
<comment type="similarity">
    <text evidence="2">Belongs to the phosphohexose mutase family.</text>
</comment>
<dbReference type="Pfam" id="PF02878">
    <property type="entry name" value="PGM_PMM_I"/>
    <property type="match status" value="1"/>
</dbReference>
<evidence type="ECO:0000256" key="6">
    <source>
        <dbReference type="ARBA" id="ARBA00023235"/>
    </source>
</evidence>
<keyword evidence="12" id="KW-1185">Reference proteome</keyword>
<feature type="domain" description="Alpha-D-phosphohexomutase C-terminal" evidence="7">
    <location>
        <begin position="423"/>
        <end position="466"/>
    </location>
</feature>
<gene>
    <name evidence="11" type="ORF">AY555_02135</name>
</gene>
<keyword evidence="6" id="KW-0413">Isomerase</keyword>
<organism evidence="11 12">
    <name type="scientific">Haematospirillum jordaniae</name>
    <dbReference type="NCBI Taxonomy" id="1549855"/>
    <lineage>
        <taxon>Bacteria</taxon>
        <taxon>Pseudomonadati</taxon>
        <taxon>Pseudomonadota</taxon>
        <taxon>Alphaproteobacteria</taxon>
        <taxon>Rhodospirillales</taxon>
        <taxon>Novispirillaceae</taxon>
        <taxon>Haematospirillum</taxon>
    </lineage>
</organism>
<feature type="domain" description="Alpha-D-phosphohexomutase alpha/beta/alpha" evidence="8">
    <location>
        <begin position="15"/>
        <end position="130"/>
    </location>
</feature>
<evidence type="ECO:0000259" key="8">
    <source>
        <dbReference type="Pfam" id="PF02878"/>
    </source>
</evidence>
<keyword evidence="5" id="KW-0460">Magnesium</keyword>
<evidence type="ECO:0000256" key="5">
    <source>
        <dbReference type="ARBA" id="ARBA00022842"/>
    </source>
</evidence>
<dbReference type="InterPro" id="IPR005843">
    <property type="entry name" value="A-D-PHexomutase_C"/>
</dbReference>
<dbReference type="InterPro" id="IPR005846">
    <property type="entry name" value="A-D-PHexomutase_a/b/a-III"/>
</dbReference>
<dbReference type="GeneID" id="53315951"/>
<dbReference type="OrthoDB" id="9803322at2"/>
<dbReference type="Pfam" id="PF02879">
    <property type="entry name" value="PGM_PMM_II"/>
    <property type="match status" value="1"/>
</dbReference>
<dbReference type="Pfam" id="PF00408">
    <property type="entry name" value="PGM_PMM_IV"/>
    <property type="match status" value="1"/>
</dbReference>
<name>A0A143DFK0_9PROT</name>
<dbReference type="InterPro" id="IPR016055">
    <property type="entry name" value="A-D-PHexomutase_a/b/a-I/II/III"/>
</dbReference>
<evidence type="ECO:0000259" key="9">
    <source>
        <dbReference type="Pfam" id="PF02879"/>
    </source>
</evidence>
<dbReference type="SUPFAM" id="SSF55957">
    <property type="entry name" value="Phosphoglucomutase, C-terminal domain"/>
    <property type="match status" value="1"/>
</dbReference>
<dbReference type="GO" id="GO:0005975">
    <property type="term" value="P:carbohydrate metabolic process"/>
    <property type="evidence" value="ECO:0007669"/>
    <property type="project" value="InterPro"/>
</dbReference>
<sequence>MNVTLSDIAERSGVRFGTSGVRGLVDAMTDEACQAYTQAFLTLVKERGRPCDLIVGHDLRPSSPRIASACAAIAQEAGFRVRYAGVLPTPALAWYGQMIEAPVLVVTGSHIPFDRNGIKFYRPDGELSKDDEVAMMQMPVAKVVTMRPAVLPAPDTVAAEAYVRRYVDFFGAGALEGMRVAVFEHSSAARDILRVILEALGARVLSIGRTDSFVAIDTEAVSPADVRAAREWAQSLDFDAVVSTDGDGDRPLVGDEEGNWLRGDTVGLLCSRFLGADHVVTPVSSNTALEHSGWFRAVTRTRIGSPHVIAAMQDDVTGRNICVGYEANGGFLLGSRIVHEGRVLEPLLTRDSVLPIVTLLATARMRRCSLSALMADLPQRFTASDRLQGIDPARSSALLNELRKDVDGLLRYLPPDCGTIVLVDQTDGLRVTFSSGDIVHLRPSGNAPELRCYTESGTPGRAEALCRFCFESLP</sequence>
<dbReference type="InterPro" id="IPR005844">
    <property type="entry name" value="A-D-PHexomutase_a/b/a-I"/>
</dbReference>
<dbReference type="PANTHER" id="PTHR42946">
    <property type="entry name" value="PHOSPHOHEXOSE MUTASE"/>
    <property type="match status" value="1"/>
</dbReference>
<proteinExistence type="inferred from homology"/>
<dbReference type="PANTHER" id="PTHR42946:SF1">
    <property type="entry name" value="PHOSPHOGLUCOMUTASE (ALPHA-D-GLUCOSE-1,6-BISPHOSPHATE-DEPENDENT)"/>
    <property type="match status" value="1"/>
</dbReference>
<dbReference type="Proteomes" id="UP000076066">
    <property type="component" value="Chromosome"/>
</dbReference>
<dbReference type="GO" id="GO:0005829">
    <property type="term" value="C:cytosol"/>
    <property type="evidence" value="ECO:0007669"/>
    <property type="project" value="TreeGrafter"/>
</dbReference>
<dbReference type="GO" id="GO:0009252">
    <property type="term" value="P:peptidoglycan biosynthetic process"/>
    <property type="evidence" value="ECO:0007669"/>
    <property type="project" value="TreeGrafter"/>
</dbReference>
<dbReference type="InterPro" id="IPR050060">
    <property type="entry name" value="Phosphoglucosamine_mutase"/>
</dbReference>
<dbReference type="KEGG" id="hjo:AY555_02135"/>
<dbReference type="EMBL" id="CP014525">
    <property type="protein sequence ID" value="AMW35487.1"/>
    <property type="molecule type" value="Genomic_DNA"/>
</dbReference>
<dbReference type="GO" id="GO:0004615">
    <property type="term" value="F:phosphomannomutase activity"/>
    <property type="evidence" value="ECO:0007669"/>
    <property type="project" value="TreeGrafter"/>
</dbReference>
<dbReference type="Gene3D" id="3.30.310.50">
    <property type="entry name" value="Alpha-D-phosphohexomutase, C-terminal domain"/>
    <property type="match status" value="1"/>
</dbReference>
<dbReference type="RefSeq" id="WP_066136372.1">
    <property type="nucleotide sequence ID" value="NZ_CP014525.1"/>
</dbReference>
<dbReference type="GO" id="GO:0006048">
    <property type="term" value="P:UDP-N-acetylglucosamine biosynthetic process"/>
    <property type="evidence" value="ECO:0007669"/>
    <property type="project" value="TreeGrafter"/>
</dbReference>
<dbReference type="GO" id="GO:0046872">
    <property type="term" value="F:metal ion binding"/>
    <property type="evidence" value="ECO:0007669"/>
    <property type="project" value="UniProtKB-KW"/>
</dbReference>
<dbReference type="SUPFAM" id="SSF53738">
    <property type="entry name" value="Phosphoglucomutase, first 3 domains"/>
    <property type="match status" value="3"/>
</dbReference>
<evidence type="ECO:0000259" key="10">
    <source>
        <dbReference type="Pfam" id="PF02880"/>
    </source>
</evidence>
<protein>
    <submittedName>
        <fullName evidence="11">Phosphomannomutase</fullName>
    </submittedName>
</protein>
<dbReference type="GO" id="GO:0008966">
    <property type="term" value="F:phosphoglucosamine mutase activity"/>
    <property type="evidence" value="ECO:0007669"/>
    <property type="project" value="TreeGrafter"/>
</dbReference>
<dbReference type="Gene3D" id="3.40.120.10">
    <property type="entry name" value="Alpha-D-Glucose-1,6-Bisphosphate, subunit A, domain 3"/>
    <property type="match status" value="3"/>
</dbReference>
<comment type="cofactor">
    <cofactor evidence="1">
        <name>Mg(2+)</name>
        <dbReference type="ChEBI" id="CHEBI:18420"/>
    </cofactor>
</comment>